<reference evidence="11 12" key="2">
    <citation type="submission" date="2015-10" db="EMBL/GenBank/DDBJ databases">
        <title>Draft Genome Sequence of Prosthecomicrobium hirschii ATCC 27832.</title>
        <authorList>
            <person name="Daniel J."/>
            <person name="Givan S.A."/>
            <person name="Brun Y.V."/>
            <person name="Brown P.J."/>
        </authorList>
    </citation>
    <scope>NUCLEOTIDE SEQUENCE [LARGE SCALE GENOMIC DNA]</scope>
    <source>
        <strain evidence="11 12">16</strain>
    </source>
</reference>
<evidence type="ECO:0000256" key="6">
    <source>
        <dbReference type="ARBA" id="ARBA00022692"/>
    </source>
</evidence>
<keyword evidence="8 9" id="KW-0472">Membrane</keyword>
<feature type="transmembrane region" description="Helical" evidence="9">
    <location>
        <begin position="12"/>
        <end position="38"/>
    </location>
</feature>
<dbReference type="PANTHER" id="PTHR30133:SF2">
    <property type="entry name" value="ARGININE ABC TRANSPORTER PERMEASE PROTEIN ARTQ"/>
    <property type="match status" value="1"/>
</dbReference>
<evidence type="ECO:0000256" key="2">
    <source>
        <dbReference type="ARBA" id="ARBA00010072"/>
    </source>
</evidence>
<dbReference type="GO" id="GO:0022857">
    <property type="term" value="F:transmembrane transporter activity"/>
    <property type="evidence" value="ECO:0007669"/>
    <property type="project" value="InterPro"/>
</dbReference>
<dbReference type="NCBIfam" id="TIGR01726">
    <property type="entry name" value="HEQRo_perm_3TM"/>
    <property type="match status" value="1"/>
</dbReference>
<keyword evidence="4" id="KW-1003">Cell membrane</keyword>
<reference evidence="11 12" key="1">
    <citation type="submission" date="2015-09" db="EMBL/GenBank/DDBJ databases">
        <authorList>
            <person name="Jackson K.R."/>
            <person name="Lunt B.L."/>
            <person name="Fisher J.N.B."/>
            <person name="Gardner A.V."/>
            <person name="Bailey M.E."/>
            <person name="Deus L.M."/>
            <person name="Earl A.S."/>
            <person name="Gibby P.D."/>
            <person name="Hartmann K.A."/>
            <person name="Liu J.E."/>
            <person name="Manci A.M."/>
            <person name="Nielsen D.A."/>
            <person name="Solomon M.B."/>
            <person name="Breakwell D.P."/>
            <person name="Burnett S.H."/>
            <person name="Grose J.H."/>
        </authorList>
    </citation>
    <scope>NUCLEOTIDE SEQUENCE [LARGE SCALE GENOMIC DNA]</scope>
    <source>
        <strain evidence="11 12">16</strain>
    </source>
</reference>
<feature type="transmembrane region" description="Helical" evidence="9">
    <location>
        <begin position="191"/>
        <end position="213"/>
    </location>
</feature>
<gene>
    <name evidence="11" type="ORF">ABB55_15235</name>
</gene>
<feature type="transmembrane region" description="Helical" evidence="9">
    <location>
        <begin position="88"/>
        <end position="106"/>
    </location>
</feature>
<dbReference type="PANTHER" id="PTHR30133">
    <property type="entry name" value="CATIONIC AMINO ACID TRANSPORTER, MEMBRANE COMPONENT"/>
    <property type="match status" value="1"/>
</dbReference>
<evidence type="ECO:0000259" key="10">
    <source>
        <dbReference type="PROSITE" id="PS50928"/>
    </source>
</evidence>
<dbReference type="GO" id="GO:0043190">
    <property type="term" value="C:ATP-binding cassette (ABC) transporter complex"/>
    <property type="evidence" value="ECO:0007669"/>
    <property type="project" value="InterPro"/>
</dbReference>
<accession>A0A0P6VNJ1</accession>
<dbReference type="InterPro" id="IPR035906">
    <property type="entry name" value="MetI-like_sf"/>
</dbReference>
<comment type="caution">
    <text evidence="11">The sequence shown here is derived from an EMBL/GenBank/DDBJ whole genome shotgun (WGS) entry which is preliminary data.</text>
</comment>
<dbReference type="OrthoDB" id="4404959at2"/>
<dbReference type="InterPro" id="IPR000515">
    <property type="entry name" value="MetI-like"/>
</dbReference>
<dbReference type="Proteomes" id="UP000048984">
    <property type="component" value="Unassembled WGS sequence"/>
</dbReference>
<comment type="similarity">
    <text evidence="2">Belongs to the binding-protein-dependent transport system permease family. HisMQ subfamily.</text>
</comment>
<feature type="transmembrane region" description="Helical" evidence="9">
    <location>
        <begin position="64"/>
        <end position="82"/>
    </location>
</feature>
<evidence type="ECO:0000313" key="12">
    <source>
        <dbReference type="Proteomes" id="UP000048984"/>
    </source>
</evidence>
<dbReference type="Pfam" id="PF00528">
    <property type="entry name" value="BPD_transp_1"/>
    <property type="match status" value="1"/>
</dbReference>
<dbReference type="CDD" id="cd06261">
    <property type="entry name" value="TM_PBP2"/>
    <property type="match status" value="1"/>
</dbReference>
<dbReference type="InterPro" id="IPR010065">
    <property type="entry name" value="AA_ABC_transptr_permease_3TM"/>
</dbReference>
<dbReference type="InterPro" id="IPR051613">
    <property type="entry name" value="ABC_transp_permease_HisMQ"/>
</dbReference>
<evidence type="ECO:0000256" key="9">
    <source>
        <dbReference type="RuleBase" id="RU363032"/>
    </source>
</evidence>
<keyword evidence="5" id="KW-0997">Cell inner membrane</keyword>
<dbReference type="PROSITE" id="PS50928">
    <property type="entry name" value="ABC_TM1"/>
    <property type="match status" value="1"/>
</dbReference>
<organism evidence="11 12">
    <name type="scientific">Prosthecodimorpha hirschii</name>
    <dbReference type="NCBI Taxonomy" id="665126"/>
    <lineage>
        <taxon>Bacteria</taxon>
        <taxon>Pseudomonadati</taxon>
        <taxon>Pseudomonadota</taxon>
        <taxon>Alphaproteobacteria</taxon>
        <taxon>Hyphomicrobiales</taxon>
        <taxon>Ancalomicrobiaceae</taxon>
        <taxon>Prosthecodimorpha</taxon>
    </lineage>
</organism>
<dbReference type="AlphaFoldDB" id="A0A0P6VNJ1"/>
<evidence type="ECO:0000256" key="7">
    <source>
        <dbReference type="ARBA" id="ARBA00022989"/>
    </source>
</evidence>
<sequence length="224" mass="23906">MVAPMGYLPQLMYGALITLGVALSAVLFGAAFGLLGAMAKLSASRPLRAVAEAYTIVVRGTPDLIIILIVFFGGTIALTRLFGRTVEVSEFGAGVASLAFVFGAYATEIFRGAIRAVPVGQIEAARALSLPAPILFLRIVLPQAWRVALPAFGNQSIILLKQTSLISVVGLEELMRSASMAAGATREPFKWYLAAACLYLVMTGLSTILLRLAERRANLGYERR</sequence>
<feature type="transmembrane region" description="Helical" evidence="9">
    <location>
        <begin position="127"/>
        <end position="145"/>
    </location>
</feature>
<evidence type="ECO:0000313" key="11">
    <source>
        <dbReference type="EMBL" id="KPL53402.1"/>
    </source>
</evidence>
<evidence type="ECO:0000256" key="3">
    <source>
        <dbReference type="ARBA" id="ARBA00022448"/>
    </source>
</evidence>
<dbReference type="EMBL" id="LJYW01000001">
    <property type="protein sequence ID" value="KPL53402.1"/>
    <property type="molecule type" value="Genomic_DNA"/>
</dbReference>
<name>A0A0P6VNJ1_9HYPH</name>
<comment type="subcellular location">
    <subcellularLocation>
        <location evidence="1">Cell inner membrane</location>
        <topology evidence="1">Multi-pass membrane protein</topology>
    </subcellularLocation>
    <subcellularLocation>
        <location evidence="9">Cell membrane</location>
        <topology evidence="9">Multi-pass membrane protein</topology>
    </subcellularLocation>
</comment>
<dbReference type="SUPFAM" id="SSF161098">
    <property type="entry name" value="MetI-like"/>
    <property type="match status" value="1"/>
</dbReference>
<evidence type="ECO:0000256" key="8">
    <source>
        <dbReference type="ARBA" id="ARBA00023136"/>
    </source>
</evidence>
<evidence type="ECO:0000256" key="1">
    <source>
        <dbReference type="ARBA" id="ARBA00004429"/>
    </source>
</evidence>
<evidence type="ECO:0000256" key="4">
    <source>
        <dbReference type="ARBA" id="ARBA00022475"/>
    </source>
</evidence>
<protein>
    <recommendedName>
        <fullName evidence="10">ABC transmembrane type-1 domain-containing protein</fullName>
    </recommendedName>
</protein>
<dbReference type="Gene3D" id="1.10.3720.10">
    <property type="entry name" value="MetI-like"/>
    <property type="match status" value="1"/>
</dbReference>
<keyword evidence="12" id="KW-1185">Reference proteome</keyword>
<keyword evidence="7 9" id="KW-1133">Transmembrane helix</keyword>
<keyword evidence="3 9" id="KW-0813">Transport</keyword>
<evidence type="ECO:0000256" key="5">
    <source>
        <dbReference type="ARBA" id="ARBA00022519"/>
    </source>
</evidence>
<proteinExistence type="inferred from homology"/>
<feature type="domain" description="ABC transmembrane type-1" evidence="10">
    <location>
        <begin position="15"/>
        <end position="210"/>
    </location>
</feature>
<dbReference type="STRING" id="665126.ABB55_15235"/>
<keyword evidence="6 9" id="KW-0812">Transmembrane</keyword>